<reference evidence="9 10" key="1">
    <citation type="submission" date="2020-07" db="EMBL/GenBank/DDBJ databases">
        <title>Sequencing the genomes of 1000 actinobacteria strains.</title>
        <authorList>
            <person name="Klenk H.-P."/>
        </authorList>
    </citation>
    <scope>NUCLEOTIDE SEQUENCE [LARGE SCALE GENOMIC DNA]</scope>
    <source>
        <strain evidence="9 10">DSM 19663</strain>
    </source>
</reference>
<evidence type="ECO:0000259" key="8">
    <source>
        <dbReference type="SMART" id="SM00893"/>
    </source>
</evidence>
<dbReference type="EMBL" id="JACGWX010000013">
    <property type="protein sequence ID" value="MBA8849091.1"/>
    <property type="molecule type" value="Genomic_DNA"/>
</dbReference>
<comment type="function">
    <text evidence="7">The electron transfer flavoprotein serves as a specific electron acceptor for other dehydrogenases. It transfers the electrons to the main respiratory chain via ETF-ubiquinone oxidoreductase (ETF dehydrogenase).</text>
</comment>
<keyword evidence="10" id="KW-1185">Reference proteome</keyword>
<organism evidence="9 10">
    <name type="scientific">Microcella alkalica</name>
    <dbReference type="NCBI Taxonomy" id="355930"/>
    <lineage>
        <taxon>Bacteria</taxon>
        <taxon>Bacillati</taxon>
        <taxon>Actinomycetota</taxon>
        <taxon>Actinomycetes</taxon>
        <taxon>Micrococcales</taxon>
        <taxon>Microbacteriaceae</taxon>
        <taxon>Microcella</taxon>
    </lineage>
</organism>
<name>A0A839E937_9MICO</name>
<proteinExistence type="inferred from homology"/>
<dbReference type="SMART" id="SM00893">
    <property type="entry name" value="ETF"/>
    <property type="match status" value="1"/>
</dbReference>
<dbReference type="RefSeq" id="WP_182491907.1">
    <property type="nucleotide sequence ID" value="NZ_BAAAOV010000011.1"/>
</dbReference>
<dbReference type="PANTHER" id="PTHR21294">
    <property type="entry name" value="ELECTRON TRANSFER FLAVOPROTEIN BETA-SUBUNIT"/>
    <property type="match status" value="1"/>
</dbReference>
<dbReference type="GO" id="GO:0005829">
    <property type="term" value="C:cytosol"/>
    <property type="evidence" value="ECO:0007669"/>
    <property type="project" value="TreeGrafter"/>
</dbReference>
<evidence type="ECO:0000256" key="3">
    <source>
        <dbReference type="ARBA" id="ARBA00011355"/>
    </source>
</evidence>
<comment type="similarity">
    <text evidence="2">Belongs to the ETF beta-subunit/FixA family.</text>
</comment>
<evidence type="ECO:0000256" key="5">
    <source>
        <dbReference type="ARBA" id="ARBA00022448"/>
    </source>
</evidence>
<gene>
    <name evidence="9" type="ORF">FHX53_002710</name>
</gene>
<dbReference type="InterPro" id="IPR033948">
    <property type="entry name" value="ETF_beta_N"/>
</dbReference>
<comment type="caution">
    <text evidence="9">The sequence shown here is derived from an EMBL/GenBank/DDBJ whole genome shotgun (WGS) entry which is preliminary data.</text>
</comment>
<dbReference type="InterPro" id="IPR014729">
    <property type="entry name" value="Rossmann-like_a/b/a_fold"/>
</dbReference>
<dbReference type="PIRSF" id="PIRSF000090">
    <property type="entry name" value="Beta-ETF"/>
    <property type="match status" value="1"/>
</dbReference>
<dbReference type="AlphaFoldDB" id="A0A839E937"/>
<keyword evidence="5" id="KW-0813">Transport</keyword>
<evidence type="ECO:0000256" key="4">
    <source>
        <dbReference type="ARBA" id="ARBA00016797"/>
    </source>
</evidence>
<evidence type="ECO:0000313" key="9">
    <source>
        <dbReference type="EMBL" id="MBA8849091.1"/>
    </source>
</evidence>
<dbReference type="Proteomes" id="UP000585905">
    <property type="component" value="Unassembled WGS sequence"/>
</dbReference>
<dbReference type="Pfam" id="PF01012">
    <property type="entry name" value="ETF"/>
    <property type="match status" value="1"/>
</dbReference>
<comment type="subunit">
    <text evidence="3">Heterodimer of an alpha and a beta subunit.</text>
</comment>
<evidence type="ECO:0000256" key="2">
    <source>
        <dbReference type="ARBA" id="ARBA00007557"/>
    </source>
</evidence>
<evidence type="ECO:0000256" key="7">
    <source>
        <dbReference type="ARBA" id="ARBA00025649"/>
    </source>
</evidence>
<feature type="domain" description="Electron transfer flavoprotein alpha/beta-subunit N-terminal" evidence="8">
    <location>
        <begin position="23"/>
        <end position="213"/>
    </location>
</feature>
<comment type="cofactor">
    <cofactor evidence="1">
        <name>FAD</name>
        <dbReference type="ChEBI" id="CHEBI:57692"/>
    </cofactor>
</comment>
<sequence length="264" mass="27568">MRIIVLIKHVPDTWEERVLDPDTGRLDRSASERVVDEITERALEAALTLKDRDKSIEVVALTMGPSESTGAIKKALSMGADSGIHLVDDALAGADAMTTAATLAAALRDAGADLIIAGNESTDGRGGMIPAMIAEHLGLPALTFVSELAIEGDRVRGERATETATSVVSAPLPAIVSITEGMPEPRFPSFKGIMGAKKKPVASHSLADLEPALAGSRSSASSVVLTCEQRPGRTGADPIVDEGDAGTQLATFLIERRLAGQRLV</sequence>
<dbReference type="InterPro" id="IPR012255">
    <property type="entry name" value="ETF_b"/>
</dbReference>
<dbReference type="InterPro" id="IPR014730">
    <property type="entry name" value="ETF_a/b_N"/>
</dbReference>
<dbReference type="Gene3D" id="3.40.50.620">
    <property type="entry name" value="HUPs"/>
    <property type="match status" value="1"/>
</dbReference>
<protein>
    <recommendedName>
        <fullName evidence="4">Electron transfer flavoprotein subunit beta</fullName>
    </recommendedName>
</protein>
<keyword evidence="6" id="KW-0249">Electron transport</keyword>
<dbReference type="PANTHER" id="PTHR21294:SF8">
    <property type="entry name" value="ELECTRON TRANSFER FLAVOPROTEIN SUBUNIT BETA"/>
    <property type="match status" value="1"/>
</dbReference>
<dbReference type="GO" id="GO:0009055">
    <property type="term" value="F:electron transfer activity"/>
    <property type="evidence" value="ECO:0007669"/>
    <property type="project" value="InterPro"/>
</dbReference>
<evidence type="ECO:0000256" key="6">
    <source>
        <dbReference type="ARBA" id="ARBA00022982"/>
    </source>
</evidence>
<dbReference type="CDD" id="cd01714">
    <property type="entry name" value="ETF_beta"/>
    <property type="match status" value="1"/>
</dbReference>
<evidence type="ECO:0000256" key="1">
    <source>
        <dbReference type="ARBA" id="ARBA00001974"/>
    </source>
</evidence>
<dbReference type="SUPFAM" id="SSF52402">
    <property type="entry name" value="Adenine nucleotide alpha hydrolases-like"/>
    <property type="match status" value="1"/>
</dbReference>
<evidence type="ECO:0000313" key="10">
    <source>
        <dbReference type="Proteomes" id="UP000585905"/>
    </source>
</evidence>
<accession>A0A839E937</accession>